<keyword evidence="2 6" id="KW-0812">Transmembrane</keyword>
<organism evidence="7 8">
    <name type="scientific">Venturia nashicola</name>
    <dbReference type="NCBI Taxonomy" id="86259"/>
    <lineage>
        <taxon>Eukaryota</taxon>
        <taxon>Fungi</taxon>
        <taxon>Dikarya</taxon>
        <taxon>Ascomycota</taxon>
        <taxon>Pezizomycotina</taxon>
        <taxon>Dothideomycetes</taxon>
        <taxon>Pleosporomycetidae</taxon>
        <taxon>Venturiales</taxon>
        <taxon>Venturiaceae</taxon>
        <taxon>Venturia</taxon>
    </lineage>
</organism>
<keyword evidence="8" id="KW-1185">Reference proteome</keyword>
<dbReference type="PANTHER" id="PTHR15549:SF26">
    <property type="entry name" value="AXIAL BUDDING PATTERN PROTEIN 2-RELATED"/>
    <property type="match status" value="1"/>
</dbReference>
<evidence type="ECO:0000256" key="1">
    <source>
        <dbReference type="ARBA" id="ARBA00004167"/>
    </source>
</evidence>
<evidence type="ECO:0000313" key="7">
    <source>
        <dbReference type="EMBL" id="TID17500.1"/>
    </source>
</evidence>
<comment type="caution">
    <text evidence="7">The sequence shown here is derived from an EMBL/GenBank/DDBJ whole genome shotgun (WGS) entry which is preliminary data.</text>
</comment>
<gene>
    <name evidence="7" type="ORF">E6O75_ATG08246</name>
</gene>
<feature type="compositionally biased region" description="Polar residues" evidence="5">
    <location>
        <begin position="118"/>
        <end position="141"/>
    </location>
</feature>
<sequence>MSLSQLPSDTGHELKPSSAVASTAPSVPSSPAHSSAISSPESVPPPPQPPTLSKVEPTSNAPAAKPTRTRAGSTTQPPVVETSAAAAPPPPPPVDSPPPENSTVQVAPETTKAPPQLPSQNSSPTISTSANNSPAPTSISNPKPPQPKAPPAAATPAPPLPVPTSSYPDPRVSSTKQDDYTTFRTVTNSPTSAVDTKFSSASNAQATKLSSSVVPESTAGKGTGVIASSPFDIPSNPHEPANASKGKGLTVGGVIGGLTAVALLGLLLFFLWKWRARRIAQAKERLSFGPCGNGIDASTGNILVASVPRTEDESPPVAPMVEKYGYIPPPRTRYFNPAVDHGRMLIRPIDSIEELSERGSGDVTNKVGFAGTNPFDDKHEIDRLEPTLPSIDLPEEVVESPEPLRSRVRRSQSLGSGLEAKPGKWSPSLQGNSTGVWIPPNMHSGNGQERYKNAPITPMRRYPTNPVGARGPMGGMQRNRRSRSLSGIRGYPRHNPVMSSPGWNRSEPMASGPGRRPSCAPREANVPVATSSTSPQGRSPSRKPSTGSLRERPSPTNWRAPDTAHPLHQFPQPPQQTPQQQQPLVRSNAKPMRLGSIDKGPELTFGSMWGTASSNTDSKAGDPARNF</sequence>
<proteinExistence type="predicted"/>
<evidence type="ECO:0000256" key="4">
    <source>
        <dbReference type="ARBA" id="ARBA00023136"/>
    </source>
</evidence>
<dbReference type="InterPro" id="IPR051694">
    <property type="entry name" value="Immunoregulatory_rcpt-like"/>
</dbReference>
<keyword evidence="4 6" id="KW-0472">Membrane</keyword>
<evidence type="ECO:0000256" key="6">
    <source>
        <dbReference type="SAM" id="Phobius"/>
    </source>
</evidence>
<comment type="subcellular location">
    <subcellularLocation>
        <location evidence="1">Membrane</location>
        <topology evidence="1">Single-pass membrane protein</topology>
    </subcellularLocation>
</comment>
<feature type="region of interest" description="Disordered" evidence="5">
    <location>
        <begin position="397"/>
        <end position="627"/>
    </location>
</feature>
<feature type="compositionally biased region" description="Polar residues" evidence="5">
    <location>
        <begin position="528"/>
        <end position="548"/>
    </location>
</feature>
<feature type="compositionally biased region" description="Low complexity" evidence="5">
    <location>
        <begin position="77"/>
        <end position="86"/>
    </location>
</feature>
<evidence type="ECO:0000256" key="3">
    <source>
        <dbReference type="ARBA" id="ARBA00022989"/>
    </source>
</evidence>
<accession>A0A4Z1P1B7</accession>
<evidence type="ECO:0000256" key="5">
    <source>
        <dbReference type="SAM" id="MobiDB-lite"/>
    </source>
</evidence>
<dbReference type="GO" id="GO:0016020">
    <property type="term" value="C:membrane"/>
    <property type="evidence" value="ECO:0007669"/>
    <property type="project" value="UniProtKB-SubCell"/>
</dbReference>
<evidence type="ECO:0000256" key="2">
    <source>
        <dbReference type="ARBA" id="ARBA00022692"/>
    </source>
</evidence>
<dbReference type="PRINTS" id="PR01217">
    <property type="entry name" value="PRICHEXTENSN"/>
</dbReference>
<feature type="region of interest" description="Disordered" evidence="5">
    <location>
        <begin position="1"/>
        <end position="208"/>
    </location>
</feature>
<feature type="transmembrane region" description="Helical" evidence="6">
    <location>
        <begin position="249"/>
        <end position="272"/>
    </location>
</feature>
<dbReference type="PANTHER" id="PTHR15549">
    <property type="entry name" value="PAIRED IMMUNOGLOBULIN-LIKE TYPE 2 RECEPTOR"/>
    <property type="match status" value="1"/>
</dbReference>
<name>A0A4Z1P1B7_9PEZI</name>
<keyword evidence="3 6" id="KW-1133">Transmembrane helix</keyword>
<reference evidence="7 8" key="1">
    <citation type="submission" date="2019-04" db="EMBL/GenBank/DDBJ databases">
        <title>High contiguity whole genome sequence and gene annotation resource for two Venturia nashicola isolates.</title>
        <authorList>
            <person name="Prokchorchik M."/>
            <person name="Won K."/>
            <person name="Lee Y."/>
            <person name="Choi E.D."/>
            <person name="Segonzac C."/>
            <person name="Sohn K.H."/>
        </authorList>
    </citation>
    <scope>NUCLEOTIDE SEQUENCE [LARGE SCALE GENOMIC DNA]</scope>
    <source>
        <strain evidence="7 8">PRI2</strain>
    </source>
</reference>
<dbReference type="AlphaFoldDB" id="A0A4Z1P1B7"/>
<feature type="compositionally biased region" description="Polar residues" evidence="5">
    <location>
        <begin position="182"/>
        <end position="208"/>
    </location>
</feature>
<feature type="compositionally biased region" description="Low complexity" evidence="5">
    <location>
        <begin position="16"/>
        <end position="41"/>
    </location>
</feature>
<feature type="compositionally biased region" description="Pro residues" evidence="5">
    <location>
        <begin position="87"/>
        <end position="100"/>
    </location>
</feature>
<evidence type="ECO:0000313" key="8">
    <source>
        <dbReference type="Proteomes" id="UP000298493"/>
    </source>
</evidence>
<dbReference type="GO" id="GO:0071944">
    <property type="term" value="C:cell periphery"/>
    <property type="evidence" value="ECO:0007669"/>
    <property type="project" value="UniProtKB-ARBA"/>
</dbReference>
<dbReference type="EMBL" id="SNSC02000016">
    <property type="protein sequence ID" value="TID17500.1"/>
    <property type="molecule type" value="Genomic_DNA"/>
</dbReference>
<protein>
    <submittedName>
        <fullName evidence="7">Uncharacterized protein</fullName>
    </submittedName>
</protein>
<dbReference type="Proteomes" id="UP000298493">
    <property type="component" value="Unassembled WGS sequence"/>
</dbReference>